<proteinExistence type="predicted"/>
<reference evidence="1" key="2">
    <citation type="submission" date="2020-09" db="EMBL/GenBank/DDBJ databases">
        <authorList>
            <person name="Sun Q."/>
            <person name="Zhou Y."/>
        </authorList>
    </citation>
    <scope>NUCLEOTIDE SEQUENCE</scope>
    <source>
        <strain evidence="1">CGMCC 1.16134</strain>
    </source>
</reference>
<keyword evidence="2" id="KW-1185">Reference proteome</keyword>
<dbReference type="RefSeq" id="WP_189022382.1">
    <property type="nucleotide sequence ID" value="NZ_BMKR01000003.1"/>
</dbReference>
<reference evidence="1" key="1">
    <citation type="journal article" date="2014" name="Int. J. Syst. Evol. Microbiol.">
        <title>Complete genome sequence of Corynebacterium casei LMG S-19264T (=DSM 44701T), isolated from a smear-ripened cheese.</title>
        <authorList>
            <consortium name="US DOE Joint Genome Institute (JGI-PGF)"/>
            <person name="Walter F."/>
            <person name="Albersmeier A."/>
            <person name="Kalinowski J."/>
            <person name="Ruckert C."/>
        </authorList>
    </citation>
    <scope>NUCLEOTIDE SEQUENCE</scope>
    <source>
        <strain evidence="1">CGMCC 1.16134</strain>
    </source>
</reference>
<dbReference type="EMBL" id="BMKR01000003">
    <property type="protein sequence ID" value="GGF65992.1"/>
    <property type="molecule type" value="Genomic_DNA"/>
</dbReference>
<dbReference type="Pfam" id="PF05935">
    <property type="entry name" value="Arylsulfotrans"/>
    <property type="match status" value="1"/>
</dbReference>
<accession>A0A917C2P9</accession>
<sequence>MGHSTVYPTGATLYKPGQAWSGYTVYQAGDEGVVLIDMNGKEVHIWQGLIGFPAKILPGGYVLGSTGRRDPKFGIQDNVDLVQVDFEGNIVWKYNSYEHIEDPGYEPLWYARQHHDYQREGNPVGYYAPGLEPQTNSGKTLILAHKNLYNSEISDKQLLDDTIVEVDWEGNIVWEWAANEHFAELGFDEAAKNVLFRDPNTRSFGDLGGGVGDWLHINSASYVGPNKFYDAGDERFHPDNIIWDAREANIIAITDKKTGAIVWRLGPDYSLPEVKHIDWIVGQHHAHIIPKGLPGEGNLLVFDNGGWGGYGLPNPASPFGQKNALRDHSRILEINPVSLEIEWQYTAAEAGFSVPTDSYKFYSPYISSAQRLPNGNTLITEGSNGRLFEITADHELVWEYISPYTDRRNTNMVYRSYRVPYNWVPQLAQPEETAIEPIDISQFRVPGAAPKGSDSIVSVARTLPFVEGAACVATTDEGDSKKSQTTNSRP</sequence>
<dbReference type="AlphaFoldDB" id="A0A917C2P9"/>
<comment type="caution">
    <text evidence="1">The sequence shown here is derived from an EMBL/GenBank/DDBJ whole genome shotgun (WGS) entry which is preliminary data.</text>
</comment>
<organism evidence="1 2">
    <name type="scientific">Paenibacillus albidus</name>
    <dbReference type="NCBI Taxonomy" id="2041023"/>
    <lineage>
        <taxon>Bacteria</taxon>
        <taxon>Bacillati</taxon>
        <taxon>Bacillota</taxon>
        <taxon>Bacilli</taxon>
        <taxon>Bacillales</taxon>
        <taxon>Paenibacillaceae</taxon>
        <taxon>Paenibacillus</taxon>
    </lineage>
</organism>
<dbReference type="PANTHER" id="PTHR35340">
    <property type="entry name" value="PQQ ENZYME REPEAT PROTEIN-RELATED"/>
    <property type="match status" value="1"/>
</dbReference>
<name>A0A917C2P9_9BACL</name>
<protein>
    <submittedName>
        <fullName evidence="1">Thioredoxin</fullName>
    </submittedName>
</protein>
<dbReference type="GO" id="GO:0004062">
    <property type="term" value="F:aryl sulfotransferase activity"/>
    <property type="evidence" value="ECO:0007669"/>
    <property type="project" value="InterPro"/>
</dbReference>
<evidence type="ECO:0000313" key="2">
    <source>
        <dbReference type="Proteomes" id="UP000637643"/>
    </source>
</evidence>
<evidence type="ECO:0000313" key="1">
    <source>
        <dbReference type="EMBL" id="GGF65992.1"/>
    </source>
</evidence>
<dbReference type="Proteomes" id="UP000637643">
    <property type="component" value="Unassembled WGS sequence"/>
</dbReference>
<gene>
    <name evidence="1" type="ORF">GCM10010912_08810</name>
</gene>
<dbReference type="PANTHER" id="PTHR35340:SF5">
    <property type="entry name" value="ASST-DOMAIN-CONTAINING PROTEIN"/>
    <property type="match status" value="1"/>
</dbReference>
<dbReference type="InterPro" id="IPR053143">
    <property type="entry name" value="Arylsulfate_ST"/>
</dbReference>
<dbReference type="InterPro" id="IPR010262">
    <property type="entry name" value="Arylsulfotransferase_bact"/>
</dbReference>